<dbReference type="OrthoDB" id="9287at2157"/>
<evidence type="ECO:0000313" key="2">
    <source>
        <dbReference type="EMBL" id="CCC81861.1"/>
    </source>
</evidence>
<dbReference type="AlphaFoldDB" id="G4RJW6"/>
<sequence>MDRWIKVARQRQEELLERLREFLKEVCSEGDVVLFGSRARGSHHALSDWDIAVLTQSGRYHIAVEEFGQVVYIPLVSVDEILAKSMIALDIASDGQLLCGRGDHWQIYLKKARLYILEKRLVKTPSGWYPAPPHSDPTR</sequence>
<dbReference type="Proteomes" id="UP000002654">
    <property type="component" value="Chromosome"/>
</dbReference>
<dbReference type="Pfam" id="PF01909">
    <property type="entry name" value="NTP_transf_2"/>
    <property type="match status" value="1"/>
</dbReference>
<evidence type="ECO:0000259" key="1">
    <source>
        <dbReference type="Pfam" id="PF01909"/>
    </source>
</evidence>
<dbReference type="PaxDb" id="768679-TTX_1223"/>
<feature type="domain" description="Polymerase nucleotidyl transferase" evidence="1">
    <location>
        <begin position="19"/>
        <end position="60"/>
    </location>
</feature>
<protein>
    <submittedName>
        <fullName evidence="2">Minimal nucleotidyltrasferase family protein</fullName>
    </submittedName>
</protein>
<dbReference type="PANTHER" id="PTHR43449:SF3">
    <property type="entry name" value="POLYMERASE NUCLEOTIDYL TRANSFERASE DOMAIN-CONTAINING PROTEIN"/>
    <property type="match status" value="1"/>
</dbReference>
<dbReference type="eggNOG" id="arCOG01204">
    <property type="taxonomic scope" value="Archaea"/>
</dbReference>
<gene>
    <name evidence="2" type="ordered locus">TTX_1223</name>
</gene>
<dbReference type="Gene3D" id="3.30.460.10">
    <property type="entry name" value="Beta Polymerase, domain 2"/>
    <property type="match status" value="1"/>
</dbReference>
<accession>G4RJW6</accession>
<keyword evidence="3" id="KW-1185">Reference proteome</keyword>
<evidence type="ECO:0000313" key="3">
    <source>
        <dbReference type="Proteomes" id="UP000002654"/>
    </source>
</evidence>
<dbReference type="CDD" id="cd05403">
    <property type="entry name" value="NT_KNTase_like"/>
    <property type="match status" value="1"/>
</dbReference>
<dbReference type="PATRIC" id="fig|768679.9.peg.1231"/>
<dbReference type="InterPro" id="IPR002934">
    <property type="entry name" value="Polymerase_NTP_transf_dom"/>
</dbReference>
<dbReference type="SUPFAM" id="SSF81301">
    <property type="entry name" value="Nucleotidyltransferase"/>
    <property type="match status" value="1"/>
</dbReference>
<reference evidence="2 3" key="1">
    <citation type="journal article" date="2011" name="PLoS ONE">
        <title>The complete genome sequence of Thermoproteus tenax: a physiologically versatile member of the Crenarchaeota.</title>
        <authorList>
            <person name="Siebers B."/>
            <person name="Zaparty M."/>
            <person name="Raddatz G."/>
            <person name="Tjaden B."/>
            <person name="Albers S.V."/>
            <person name="Bell S.D."/>
            <person name="Blombach F."/>
            <person name="Kletzin A."/>
            <person name="Kyrpides N."/>
            <person name="Lanz C."/>
            <person name="Plagens A."/>
            <person name="Rampp M."/>
            <person name="Rosinus A."/>
            <person name="von Jan M."/>
            <person name="Makarova K.S."/>
            <person name="Klenk H.P."/>
            <person name="Schuster S.C."/>
            <person name="Hensel R."/>
        </authorList>
    </citation>
    <scope>NUCLEOTIDE SEQUENCE [LARGE SCALE GENOMIC DNA]</scope>
    <source>
        <strain evidence="3">ATCC 35583 / DSM 2078 / JCM 9277 / NBRC 100435 / Kra 1</strain>
    </source>
</reference>
<organism evidence="2 3">
    <name type="scientific">Thermoproteus tenax (strain ATCC 35583 / DSM 2078 / JCM 9277 / NBRC 100435 / Kra 1)</name>
    <dbReference type="NCBI Taxonomy" id="768679"/>
    <lineage>
        <taxon>Archaea</taxon>
        <taxon>Thermoproteota</taxon>
        <taxon>Thermoprotei</taxon>
        <taxon>Thermoproteales</taxon>
        <taxon>Thermoproteaceae</taxon>
        <taxon>Thermoproteus</taxon>
    </lineage>
</organism>
<dbReference type="KEGG" id="ttn:TTX_1223"/>
<dbReference type="GO" id="GO:0016779">
    <property type="term" value="F:nucleotidyltransferase activity"/>
    <property type="evidence" value="ECO:0007669"/>
    <property type="project" value="InterPro"/>
</dbReference>
<dbReference type="PANTHER" id="PTHR43449">
    <property type="entry name" value="NUCLEOTIDYLTRANSFERASE"/>
    <property type="match status" value="1"/>
</dbReference>
<dbReference type="STRING" id="768679.TTX_1223"/>
<dbReference type="HOGENOM" id="CLU_136008_0_0_2"/>
<proteinExistence type="predicted"/>
<dbReference type="EMBL" id="FN869859">
    <property type="protein sequence ID" value="CCC81861.1"/>
    <property type="molecule type" value="Genomic_DNA"/>
</dbReference>
<name>G4RJW6_THETK</name>
<dbReference type="InterPro" id="IPR043519">
    <property type="entry name" value="NT_sf"/>
</dbReference>